<feature type="region of interest" description="Disordered" evidence="1">
    <location>
        <begin position="833"/>
        <end position="860"/>
    </location>
</feature>
<dbReference type="OrthoDB" id="5330058at2759"/>
<dbReference type="EMBL" id="KV745263">
    <property type="protein sequence ID" value="OCK75905.1"/>
    <property type="molecule type" value="Genomic_DNA"/>
</dbReference>
<protein>
    <submittedName>
        <fullName evidence="2">Uncharacterized protein</fullName>
    </submittedName>
</protein>
<proteinExistence type="predicted"/>
<accession>A0A8E2JAY1</accession>
<evidence type="ECO:0000313" key="2">
    <source>
        <dbReference type="EMBL" id="OCK75905.1"/>
    </source>
</evidence>
<sequence>MFSQFRSPPYSHAHPLRNSPGLGYIQDSDAHVPKLAVQLDLRGLTAPERVTPLSVFCPQVRRSESSSLLQIEPLDVISTWKDLSIAQAHEIAFWEKCFKESLETLVSSALMESFGEQQSCYKDSNNGDTLIARVINFIKAIGSKTFHIDIHHLINAMIEIYYEAQQNQQHRWFVSTRNLPVAICNFLRTRDCFKHTFLHAEVNIKFSAKMVFEPYGVQIVGDVDWNPPRVDFTDFTTVSTPGSEYRLLPQYQDHILDDQHVSYAVDPVYHVASETLPLAWDQSTQGFRCIVPNITARAATSSRSLLNDFRDHYSSQSDIVHMAEFSFTTAVTRFFPNSVRFEQVARFKIRLRVTPKPPVHSFVPNFYFDSAYLEKGLDGDGLRKDFESKLDQFAYPDRKDCLFDLPVDELQVNSLFAVETDTPIPDCLESGARVSSWLPSYTNTPVSACRRTSNPPLPKTARQSPPSLPARILSYSTLPTQSRLGSISPRENSTDDLESVANRLVHEEGRVHATLRRPFPSIDQIGENESCSDGLNMPTSSRRESTTSAKSDLPIEMPIRNRQSRRKSSDGAEGYISCGRSDPAWSFQEDERRSTVPERMAYSDDDTEWNEEFAPFMLSVTTDNSGEARGTPRVPSKRCYMRLAAEPSEQTDDSRYTNTEDGYIDDGTEFVSAYARAPAEGKISPNSFRKVRKSFLQSISTDFSPSKRQRRCDDPVLAEQRPSNGLANAYSSLYSFITSLGDPIDSIFQANLSPVDSAHQSETEMDIPPPSCPGRLDHDLANPQWTWTRPLDLSQQEIQANYEAFLREKENQKLAVSTVQNDDDEAKAFEAAFLESDEEWDDGTGCDEDETTDYEDDEEK</sequence>
<dbReference type="AlphaFoldDB" id="A0A8E2JAY1"/>
<evidence type="ECO:0000256" key="1">
    <source>
        <dbReference type="SAM" id="MobiDB-lite"/>
    </source>
</evidence>
<reference evidence="2 3" key="1">
    <citation type="journal article" date="2016" name="Nat. Commun.">
        <title>Ectomycorrhizal ecology is imprinted in the genome of the dominant symbiotic fungus Cenococcum geophilum.</title>
        <authorList>
            <consortium name="DOE Joint Genome Institute"/>
            <person name="Peter M."/>
            <person name="Kohler A."/>
            <person name="Ohm R.A."/>
            <person name="Kuo A."/>
            <person name="Krutzmann J."/>
            <person name="Morin E."/>
            <person name="Arend M."/>
            <person name="Barry K.W."/>
            <person name="Binder M."/>
            <person name="Choi C."/>
            <person name="Clum A."/>
            <person name="Copeland A."/>
            <person name="Grisel N."/>
            <person name="Haridas S."/>
            <person name="Kipfer T."/>
            <person name="LaButti K."/>
            <person name="Lindquist E."/>
            <person name="Lipzen A."/>
            <person name="Maire R."/>
            <person name="Meier B."/>
            <person name="Mihaltcheva S."/>
            <person name="Molinier V."/>
            <person name="Murat C."/>
            <person name="Poggeler S."/>
            <person name="Quandt C.A."/>
            <person name="Sperisen C."/>
            <person name="Tritt A."/>
            <person name="Tisserant E."/>
            <person name="Crous P.W."/>
            <person name="Henrissat B."/>
            <person name="Nehls U."/>
            <person name="Egli S."/>
            <person name="Spatafora J.W."/>
            <person name="Grigoriev I.V."/>
            <person name="Martin F.M."/>
        </authorList>
    </citation>
    <scope>NUCLEOTIDE SEQUENCE [LARGE SCALE GENOMIC DNA]</scope>
    <source>
        <strain evidence="2 3">CBS 459.81</strain>
    </source>
</reference>
<organism evidence="2 3">
    <name type="scientific">Lepidopterella palustris CBS 459.81</name>
    <dbReference type="NCBI Taxonomy" id="1314670"/>
    <lineage>
        <taxon>Eukaryota</taxon>
        <taxon>Fungi</taxon>
        <taxon>Dikarya</taxon>
        <taxon>Ascomycota</taxon>
        <taxon>Pezizomycotina</taxon>
        <taxon>Dothideomycetes</taxon>
        <taxon>Pleosporomycetidae</taxon>
        <taxon>Mytilinidiales</taxon>
        <taxon>Argynnaceae</taxon>
        <taxon>Lepidopterella</taxon>
    </lineage>
</organism>
<name>A0A8E2JAY1_9PEZI</name>
<dbReference type="Proteomes" id="UP000250266">
    <property type="component" value="Unassembled WGS sequence"/>
</dbReference>
<feature type="region of interest" description="Disordered" evidence="1">
    <location>
        <begin position="522"/>
        <end position="605"/>
    </location>
</feature>
<feature type="region of interest" description="Disordered" evidence="1">
    <location>
        <begin position="447"/>
        <end position="469"/>
    </location>
</feature>
<evidence type="ECO:0000313" key="3">
    <source>
        <dbReference type="Proteomes" id="UP000250266"/>
    </source>
</evidence>
<feature type="compositionally biased region" description="Polar residues" evidence="1">
    <location>
        <begin position="527"/>
        <end position="550"/>
    </location>
</feature>
<keyword evidence="3" id="KW-1185">Reference proteome</keyword>
<feature type="compositionally biased region" description="Acidic residues" evidence="1">
    <location>
        <begin position="835"/>
        <end position="860"/>
    </location>
</feature>
<gene>
    <name evidence="2" type="ORF">K432DRAFT_429103</name>
</gene>